<comment type="caution">
    <text evidence="6">The sequence shown here is derived from an EMBL/GenBank/DDBJ whole genome shotgun (WGS) entry which is preliminary data.</text>
</comment>
<comment type="similarity">
    <text evidence="2">Belongs to the bacterial solute-binding protein 2 family.</text>
</comment>
<evidence type="ECO:0000256" key="4">
    <source>
        <dbReference type="SAM" id="SignalP"/>
    </source>
</evidence>
<feature type="region of interest" description="Disordered" evidence="3">
    <location>
        <begin position="22"/>
        <end position="80"/>
    </location>
</feature>
<organism evidence="6 7">
    <name type="scientific">Ilumatobacter fluminis</name>
    <dbReference type="NCBI Taxonomy" id="467091"/>
    <lineage>
        <taxon>Bacteria</taxon>
        <taxon>Bacillati</taxon>
        <taxon>Actinomycetota</taxon>
        <taxon>Acidimicrobiia</taxon>
        <taxon>Acidimicrobiales</taxon>
        <taxon>Ilumatobacteraceae</taxon>
        <taxon>Ilumatobacter</taxon>
    </lineage>
</organism>
<proteinExistence type="inferred from homology"/>
<feature type="domain" description="Periplasmic binding protein" evidence="5">
    <location>
        <begin position="82"/>
        <end position="332"/>
    </location>
</feature>
<feature type="signal peptide" evidence="4">
    <location>
        <begin position="1"/>
        <end position="21"/>
    </location>
</feature>
<dbReference type="InterPro" id="IPR025997">
    <property type="entry name" value="SBP_2_dom"/>
</dbReference>
<keyword evidence="6" id="KW-0762">Sugar transport</keyword>
<dbReference type="PANTHER" id="PTHR30036">
    <property type="entry name" value="D-XYLOSE-BINDING PERIPLASMIC PROTEIN"/>
    <property type="match status" value="1"/>
</dbReference>
<dbReference type="RefSeq" id="WP_166657437.1">
    <property type="nucleotide sequence ID" value="NZ_SOAU01000001.1"/>
</dbReference>
<dbReference type="SUPFAM" id="SSF53822">
    <property type="entry name" value="Periplasmic binding protein-like I"/>
    <property type="match status" value="1"/>
</dbReference>
<feature type="chain" id="PRO_5038904688" evidence="4">
    <location>
        <begin position="22"/>
        <end position="361"/>
    </location>
</feature>
<dbReference type="InterPro" id="IPR050555">
    <property type="entry name" value="Bact_Solute-Bind_Prot2"/>
</dbReference>
<dbReference type="PANTHER" id="PTHR30036:SF7">
    <property type="entry name" value="ABC TRANSPORTER PERIPLASMIC-BINDING PROTEIN YPHF"/>
    <property type="match status" value="1"/>
</dbReference>
<evidence type="ECO:0000313" key="7">
    <source>
        <dbReference type="Proteomes" id="UP000294558"/>
    </source>
</evidence>
<accession>A0A4R7HYK9</accession>
<comment type="subcellular location">
    <subcellularLocation>
        <location evidence="1">Cell envelope</location>
    </subcellularLocation>
</comment>
<dbReference type="Proteomes" id="UP000294558">
    <property type="component" value="Unassembled WGS sequence"/>
</dbReference>
<evidence type="ECO:0000313" key="6">
    <source>
        <dbReference type="EMBL" id="TDT15870.1"/>
    </source>
</evidence>
<evidence type="ECO:0000256" key="2">
    <source>
        <dbReference type="ARBA" id="ARBA00007639"/>
    </source>
</evidence>
<keyword evidence="6" id="KW-0813">Transport</keyword>
<dbReference type="Pfam" id="PF13407">
    <property type="entry name" value="Peripla_BP_4"/>
    <property type="match status" value="1"/>
</dbReference>
<dbReference type="GO" id="GO:0030288">
    <property type="term" value="C:outer membrane-bounded periplasmic space"/>
    <property type="evidence" value="ECO:0007669"/>
    <property type="project" value="TreeGrafter"/>
</dbReference>
<gene>
    <name evidence="6" type="ORF">BDK89_1449</name>
</gene>
<protein>
    <submittedName>
        <fullName evidence="6">ABC-type sugar transport system substrate-binding protein</fullName>
    </submittedName>
</protein>
<name>A0A4R7HYK9_9ACTN</name>
<feature type="compositionally biased region" description="Low complexity" evidence="3">
    <location>
        <begin position="38"/>
        <end position="51"/>
    </location>
</feature>
<evidence type="ECO:0000256" key="1">
    <source>
        <dbReference type="ARBA" id="ARBA00004196"/>
    </source>
</evidence>
<keyword evidence="4" id="KW-0732">Signal</keyword>
<sequence length="361" mass="38808">MKKHRSMLKAVAGLVAVAALSACSGSSDNESSEDEASDSAASESTDAASGDESSDTVATESEPAQTDAPDEDEPKGAVAMGFPGADITIWNDQLAIMKPIIEEAGYEFLTDDPQYDINRQVNNWQTWINRGDVKAIMGFPAQADSIVPVTQEANEAGIPVFGYLITWEGTQAAMKVDAYKEAFDIASTAATEMKANGAPDDMKVVTTGRRDNEIYIQGMDGLKDGLLSVMPNATLIEQTARTREEGYNVAKAQYTAEPDIYVWLGMSNDSILGVYQGLLDSGVAPDDERFYLASRDATNETLDLIKIPNSIYRTATVIPARMLAEANAKLLIDGAEGRETQDIVVPGTVVTAENADEFYVD</sequence>
<keyword evidence="7" id="KW-1185">Reference proteome</keyword>
<evidence type="ECO:0000256" key="3">
    <source>
        <dbReference type="SAM" id="MobiDB-lite"/>
    </source>
</evidence>
<evidence type="ECO:0000259" key="5">
    <source>
        <dbReference type="Pfam" id="PF13407"/>
    </source>
</evidence>
<dbReference type="EMBL" id="SOAU01000001">
    <property type="protein sequence ID" value="TDT15870.1"/>
    <property type="molecule type" value="Genomic_DNA"/>
</dbReference>
<reference evidence="6 7" key="1">
    <citation type="submission" date="2019-03" db="EMBL/GenBank/DDBJ databases">
        <title>Sequencing the genomes of 1000 actinobacteria strains.</title>
        <authorList>
            <person name="Klenk H.-P."/>
        </authorList>
    </citation>
    <scope>NUCLEOTIDE SEQUENCE [LARGE SCALE GENOMIC DNA]</scope>
    <source>
        <strain evidence="6 7">DSM 18936</strain>
    </source>
</reference>
<dbReference type="PROSITE" id="PS51257">
    <property type="entry name" value="PROKAR_LIPOPROTEIN"/>
    <property type="match status" value="1"/>
</dbReference>
<dbReference type="GO" id="GO:0030246">
    <property type="term" value="F:carbohydrate binding"/>
    <property type="evidence" value="ECO:0007669"/>
    <property type="project" value="TreeGrafter"/>
</dbReference>
<dbReference type="AlphaFoldDB" id="A0A4R7HYK9"/>
<dbReference type="InterPro" id="IPR028082">
    <property type="entry name" value="Peripla_BP_I"/>
</dbReference>
<dbReference type="Gene3D" id="3.40.50.2300">
    <property type="match status" value="2"/>
</dbReference>